<dbReference type="Proteomes" id="UP001207468">
    <property type="component" value="Unassembled WGS sequence"/>
</dbReference>
<proteinExistence type="predicted"/>
<accession>A0ACC0UBI6</accession>
<comment type="caution">
    <text evidence="1">The sequence shown here is derived from an EMBL/GenBank/DDBJ whole genome shotgun (WGS) entry which is preliminary data.</text>
</comment>
<gene>
    <name evidence="1" type="ORF">F5148DRAFT_978895</name>
</gene>
<reference evidence="1" key="1">
    <citation type="submission" date="2021-03" db="EMBL/GenBank/DDBJ databases">
        <title>Evolutionary priming and transition to the ectomycorrhizal habit in an iconic lineage of mushroom-forming fungi: is preadaptation a requirement?</title>
        <authorList>
            <consortium name="DOE Joint Genome Institute"/>
            <person name="Looney B.P."/>
            <person name="Miyauchi S."/>
            <person name="Morin E."/>
            <person name="Drula E."/>
            <person name="Courty P.E."/>
            <person name="Chicoki N."/>
            <person name="Fauchery L."/>
            <person name="Kohler A."/>
            <person name="Kuo A."/>
            <person name="LaButti K."/>
            <person name="Pangilinan J."/>
            <person name="Lipzen A."/>
            <person name="Riley R."/>
            <person name="Andreopoulos W."/>
            <person name="He G."/>
            <person name="Johnson J."/>
            <person name="Barry K.W."/>
            <person name="Grigoriev I.V."/>
            <person name="Nagy L."/>
            <person name="Hibbett D."/>
            <person name="Henrissat B."/>
            <person name="Matheny P.B."/>
            <person name="Labbe J."/>
            <person name="Martin A.F."/>
        </authorList>
    </citation>
    <scope>NUCLEOTIDE SEQUENCE</scope>
    <source>
        <strain evidence="1">BPL698</strain>
    </source>
</reference>
<evidence type="ECO:0000313" key="1">
    <source>
        <dbReference type="EMBL" id="KAI9509073.1"/>
    </source>
</evidence>
<protein>
    <submittedName>
        <fullName evidence="1">Peroxisome membrane protein</fullName>
    </submittedName>
</protein>
<keyword evidence="2" id="KW-1185">Reference proteome</keyword>
<evidence type="ECO:0000313" key="2">
    <source>
        <dbReference type="Proteomes" id="UP001207468"/>
    </source>
</evidence>
<dbReference type="EMBL" id="JAGFNK010000072">
    <property type="protein sequence ID" value="KAI9509073.1"/>
    <property type="molecule type" value="Genomic_DNA"/>
</dbReference>
<organism evidence="1 2">
    <name type="scientific">Russula earlei</name>
    <dbReference type="NCBI Taxonomy" id="71964"/>
    <lineage>
        <taxon>Eukaryota</taxon>
        <taxon>Fungi</taxon>
        <taxon>Dikarya</taxon>
        <taxon>Basidiomycota</taxon>
        <taxon>Agaricomycotina</taxon>
        <taxon>Agaricomycetes</taxon>
        <taxon>Russulales</taxon>
        <taxon>Russulaceae</taxon>
        <taxon>Russula</taxon>
    </lineage>
</organism>
<sequence length="415" mass="47805">MSSPLARYESFLIQNLSTISSLESTLRSVTWLLPGRFKDADLVSEALSASLNALGLYHDTLLNRALGSEPKYRPLLPPSLHSRFTRAWADTHVRYRWSARTLELIRFVGLLLEMILRRRVSAKIRWRVIALLEAVKVVLKFTLLRITHRPLMSPPIPERDVDPESLPPLSNRSSPTLVPSSLGSTPPGTPEHLRNNHEPLPPHPLLAVPPPTNKTSVVEGFLLSKALTTSSVKNPTLLVRSLLSPQEWVAESVHILRPFIYVLLLASDRERKSSRPLMISLMLELMSRGLRRTPSNSSALERQEYARRDRDLVWYLFRGSIWESWTRPKLESFAESSEQWPVLNILSTLLRDWMPLVDEYYYCKHGHPHLFPCTYLRMQIHPRSLRSRRCTPHLLIMRVAPCEVRVIVHIPYLRF</sequence>
<name>A0ACC0UBI6_9AGAM</name>